<dbReference type="EMBL" id="JBJJXI010000092">
    <property type="protein sequence ID" value="KAL3394547.1"/>
    <property type="molecule type" value="Genomic_DNA"/>
</dbReference>
<accession>A0ABD2WNT7</accession>
<reference evidence="3 4" key="1">
    <citation type="journal article" date="2024" name="bioRxiv">
        <title>A reference genome for Trichogramma kaykai: A tiny desert-dwelling parasitoid wasp with competing sex-ratio distorters.</title>
        <authorList>
            <person name="Culotta J."/>
            <person name="Lindsey A.R."/>
        </authorList>
    </citation>
    <scope>NUCLEOTIDE SEQUENCE [LARGE SCALE GENOMIC DNA]</scope>
    <source>
        <strain evidence="3 4">KSX58</strain>
    </source>
</reference>
<evidence type="ECO:0000259" key="2">
    <source>
        <dbReference type="Pfam" id="PF13843"/>
    </source>
</evidence>
<evidence type="ECO:0000313" key="4">
    <source>
        <dbReference type="Proteomes" id="UP001627154"/>
    </source>
</evidence>
<feature type="domain" description="PiggyBac transposable element-derived protein" evidence="2">
    <location>
        <begin position="15"/>
        <end position="165"/>
    </location>
</feature>
<dbReference type="PANTHER" id="PTHR47272">
    <property type="entry name" value="DDE_TNP_1_7 DOMAIN-CONTAINING PROTEIN"/>
    <property type="match status" value="1"/>
</dbReference>
<organism evidence="3 4">
    <name type="scientific">Trichogramma kaykai</name>
    <dbReference type="NCBI Taxonomy" id="54128"/>
    <lineage>
        <taxon>Eukaryota</taxon>
        <taxon>Metazoa</taxon>
        <taxon>Ecdysozoa</taxon>
        <taxon>Arthropoda</taxon>
        <taxon>Hexapoda</taxon>
        <taxon>Insecta</taxon>
        <taxon>Pterygota</taxon>
        <taxon>Neoptera</taxon>
        <taxon>Endopterygota</taxon>
        <taxon>Hymenoptera</taxon>
        <taxon>Apocrita</taxon>
        <taxon>Proctotrupomorpha</taxon>
        <taxon>Chalcidoidea</taxon>
        <taxon>Trichogrammatidae</taxon>
        <taxon>Trichogramma</taxon>
    </lineage>
</organism>
<dbReference type="Pfam" id="PF13843">
    <property type="entry name" value="DDE_Tnp_1_7"/>
    <property type="match status" value="1"/>
</dbReference>
<dbReference type="Proteomes" id="UP001627154">
    <property type="component" value="Unassembled WGS sequence"/>
</dbReference>
<keyword evidence="4" id="KW-1185">Reference proteome</keyword>
<name>A0ABD2WNT7_9HYME</name>
<comment type="caution">
    <text evidence="3">The sequence shown here is derived from an EMBL/GenBank/DDBJ whole genome shotgun (WGS) entry which is preliminary data.</text>
</comment>
<keyword evidence="1" id="KW-0472">Membrane</keyword>
<evidence type="ECO:0000313" key="3">
    <source>
        <dbReference type="EMBL" id="KAL3394547.1"/>
    </source>
</evidence>
<gene>
    <name evidence="3" type="ORF">TKK_011538</name>
</gene>
<dbReference type="AlphaFoldDB" id="A0ABD2WNT7"/>
<keyword evidence="1" id="KW-0812">Transmembrane</keyword>
<evidence type="ECO:0000256" key="1">
    <source>
        <dbReference type="SAM" id="Phobius"/>
    </source>
</evidence>
<proteinExistence type="predicted"/>
<protein>
    <recommendedName>
        <fullName evidence="2">PiggyBac transposable element-derived protein domain-containing protein</fullName>
    </recommendedName>
</protein>
<keyword evidence="1" id="KW-1133">Transmembrane helix</keyword>
<feature type="transmembrane region" description="Helical" evidence="1">
    <location>
        <begin position="149"/>
        <end position="172"/>
    </location>
</feature>
<sequence length="248" mass="28322">MLEPLLSETSHRKLGKYHVYIDNLFCSADLLIHLEKCGLKATGTLRKDRCPEKISFDKKAERGTFQSKYDKKSGTNFITLKDSKDISVLSTAAGVTPLMPVERYCKDQKEKCDIPFPYAFVPYNQFMGGVDTHDQHCNKRLPCVRSKKWTWVIFMLLIQAAITNATVLCNICNESKKKTGTKVAALSISRDYLYGSNKYPKKEKKTVKHKKIAQTTIKFCSNKCGVRTLNICSAYKLYFCKKCFAQKH</sequence>
<dbReference type="InterPro" id="IPR029526">
    <property type="entry name" value="PGBD"/>
</dbReference>